<reference evidence="1 2" key="1">
    <citation type="submission" date="2019-02" db="EMBL/GenBank/DDBJ databases">
        <title>Deep-cultivation of Planctomycetes and their phenomic and genomic characterization uncovers novel biology.</title>
        <authorList>
            <person name="Wiegand S."/>
            <person name="Jogler M."/>
            <person name="Boedeker C."/>
            <person name="Pinto D."/>
            <person name="Vollmers J."/>
            <person name="Rivas-Marin E."/>
            <person name="Kohn T."/>
            <person name="Peeters S.H."/>
            <person name="Heuer A."/>
            <person name="Rast P."/>
            <person name="Oberbeckmann S."/>
            <person name="Bunk B."/>
            <person name="Jeske O."/>
            <person name="Meyerdierks A."/>
            <person name="Storesund J.E."/>
            <person name="Kallscheuer N."/>
            <person name="Luecker S."/>
            <person name="Lage O.M."/>
            <person name="Pohl T."/>
            <person name="Merkel B.J."/>
            <person name="Hornburger P."/>
            <person name="Mueller R.-W."/>
            <person name="Bruemmer F."/>
            <person name="Labrenz M."/>
            <person name="Spormann A.M."/>
            <person name="Op den Camp H."/>
            <person name="Overmann J."/>
            <person name="Amann R."/>
            <person name="Jetten M.S.M."/>
            <person name="Mascher T."/>
            <person name="Medema M.H."/>
            <person name="Devos D.P."/>
            <person name="Kaster A.-K."/>
            <person name="Ovreas L."/>
            <person name="Rohde M."/>
            <person name="Galperin M.Y."/>
            <person name="Jogler C."/>
        </authorList>
    </citation>
    <scope>NUCLEOTIDE SEQUENCE [LARGE SCALE GENOMIC DNA]</scope>
    <source>
        <strain evidence="1 2">EC9</strain>
    </source>
</reference>
<dbReference type="KEGG" id="ruv:EC9_25500"/>
<organism evidence="1 2">
    <name type="scientific">Rosistilla ulvae</name>
    <dbReference type="NCBI Taxonomy" id="1930277"/>
    <lineage>
        <taxon>Bacteria</taxon>
        <taxon>Pseudomonadati</taxon>
        <taxon>Planctomycetota</taxon>
        <taxon>Planctomycetia</taxon>
        <taxon>Pirellulales</taxon>
        <taxon>Pirellulaceae</taxon>
        <taxon>Rosistilla</taxon>
    </lineage>
</organism>
<dbReference type="EMBL" id="CP036261">
    <property type="protein sequence ID" value="QDS88360.1"/>
    <property type="molecule type" value="Genomic_DNA"/>
</dbReference>
<keyword evidence="2" id="KW-1185">Reference proteome</keyword>
<accession>A0A517M0F7</accession>
<proteinExistence type="predicted"/>
<name>A0A517M0F7_9BACT</name>
<evidence type="ECO:0000313" key="1">
    <source>
        <dbReference type="EMBL" id="QDS88360.1"/>
    </source>
</evidence>
<evidence type="ECO:0000313" key="2">
    <source>
        <dbReference type="Proteomes" id="UP000319557"/>
    </source>
</evidence>
<dbReference type="Proteomes" id="UP000319557">
    <property type="component" value="Chromosome"/>
</dbReference>
<dbReference type="AlphaFoldDB" id="A0A517M0F7"/>
<gene>
    <name evidence="1" type="ORF">EC9_25500</name>
</gene>
<protein>
    <submittedName>
        <fullName evidence="1">Uncharacterized protein</fullName>
    </submittedName>
</protein>
<sequence length="63" mass="6724">MSGEALAAGSEPNAFMREKPAASALPLTKFECGNPLNHSLLGILVGNQQEVTRPGSLWREKDS</sequence>